<evidence type="ECO:0000256" key="4">
    <source>
        <dbReference type="ARBA" id="ARBA00022741"/>
    </source>
</evidence>
<dbReference type="InterPro" id="IPR005225">
    <property type="entry name" value="Small_GTP-bd"/>
</dbReference>
<keyword evidence="7" id="KW-0539">Nucleus</keyword>
<dbReference type="Pfam" id="PF00071">
    <property type="entry name" value="Ras"/>
    <property type="match status" value="1"/>
</dbReference>
<comment type="subcellular location">
    <subcellularLocation>
        <location evidence="1">Nucleus</location>
    </subcellularLocation>
</comment>
<dbReference type="GO" id="GO:0005525">
    <property type="term" value="F:GTP binding"/>
    <property type="evidence" value="ECO:0007669"/>
    <property type="project" value="UniProtKB-KW"/>
</dbReference>
<comment type="caution">
    <text evidence="8">The sequence shown here is derived from an EMBL/GenBank/DDBJ whole genome shotgun (WGS) entry which is preliminary data.</text>
</comment>
<dbReference type="GO" id="GO:0003924">
    <property type="term" value="F:GTPase activity"/>
    <property type="evidence" value="ECO:0007669"/>
    <property type="project" value="InterPro"/>
</dbReference>
<dbReference type="AlphaFoldDB" id="A0A0F9WDV9"/>
<dbReference type="SMART" id="SM00175">
    <property type="entry name" value="RAB"/>
    <property type="match status" value="1"/>
</dbReference>
<dbReference type="GO" id="GO:0000054">
    <property type="term" value="P:ribosomal subunit export from nucleus"/>
    <property type="evidence" value="ECO:0007669"/>
    <property type="project" value="TreeGrafter"/>
</dbReference>
<dbReference type="PANTHER" id="PTHR24071">
    <property type="entry name" value="RAN GTPASE"/>
    <property type="match status" value="1"/>
</dbReference>
<dbReference type="SMART" id="SM00176">
    <property type="entry name" value="RAN"/>
    <property type="match status" value="1"/>
</dbReference>
<keyword evidence="4" id="KW-0547">Nucleotide-binding</keyword>
<keyword evidence="6" id="KW-0342">GTP-binding</keyword>
<dbReference type="EMBL" id="JPQZ01000037">
    <property type="protein sequence ID" value="KKO74975.1"/>
    <property type="molecule type" value="Genomic_DNA"/>
</dbReference>
<dbReference type="SMART" id="SM00173">
    <property type="entry name" value="RAS"/>
    <property type="match status" value="1"/>
</dbReference>
<dbReference type="SMART" id="SM00174">
    <property type="entry name" value="RHO"/>
    <property type="match status" value="1"/>
</dbReference>
<dbReference type="PROSITE" id="PS51419">
    <property type="entry name" value="RAB"/>
    <property type="match status" value="1"/>
</dbReference>
<evidence type="ECO:0000256" key="1">
    <source>
        <dbReference type="ARBA" id="ARBA00004123"/>
    </source>
</evidence>
<dbReference type="Proteomes" id="UP000034350">
    <property type="component" value="Unassembled WGS sequence"/>
</dbReference>
<dbReference type="PRINTS" id="PR00449">
    <property type="entry name" value="RASTRNSFRMNG"/>
</dbReference>
<dbReference type="PROSITE" id="PS51421">
    <property type="entry name" value="RAS"/>
    <property type="match status" value="1"/>
</dbReference>
<organism evidence="8 9">
    <name type="scientific">Vairimorpha ceranae</name>
    <dbReference type="NCBI Taxonomy" id="40302"/>
    <lineage>
        <taxon>Eukaryota</taxon>
        <taxon>Fungi</taxon>
        <taxon>Fungi incertae sedis</taxon>
        <taxon>Microsporidia</taxon>
        <taxon>Nosematidae</taxon>
        <taxon>Vairimorpha</taxon>
    </lineage>
</organism>
<dbReference type="VEuPathDB" id="MicrosporidiaDB:AAJ76_3700028552"/>
<protein>
    <submittedName>
        <fullName evidence="8">Gtp-binding nuclear protein</fullName>
    </submittedName>
</protein>
<dbReference type="OrthoDB" id="48625at2759"/>
<evidence type="ECO:0000313" key="9">
    <source>
        <dbReference type="Proteomes" id="UP000034350"/>
    </source>
</evidence>
<evidence type="ECO:0000256" key="7">
    <source>
        <dbReference type="ARBA" id="ARBA00023242"/>
    </source>
</evidence>
<dbReference type="VEuPathDB" id="MicrosporidiaDB:G9O61_00g010920"/>
<gene>
    <name evidence="8" type="ORF">AAJ76_3700028552</name>
</gene>
<evidence type="ECO:0000256" key="2">
    <source>
        <dbReference type="ARBA" id="ARBA00008028"/>
    </source>
</evidence>
<proteinExistence type="inferred from homology"/>
<evidence type="ECO:0000256" key="3">
    <source>
        <dbReference type="ARBA" id="ARBA00022448"/>
    </source>
</evidence>
<dbReference type="RefSeq" id="XP_024330717.1">
    <property type="nucleotide sequence ID" value="XM_024475363.1"/>
</dbReference>
<dbReference type="InterPro" id="IPR027417">
    <property type="entry name" value="P-loop_NTPase"/>
</dbReference>
<dbReference type="Gene3D" id="3.40.50.300">
    <property type="entry name" value="P-loop containing nucleotide triphosphate hydrolases"/>
    <property type="match status" value="1"/>
</dbReference>
<dbReference type="GO" id="GO:0006606">
    <property type="term" value="P:protein import into nucleus"/>
    <property type="evidence" value="ECO:0007669"/>
    <property type="project" value="TreeGrafter"/>
</dbReference>
<dbReference type="VEuPathDB" id="MicrosporidiaDB:NCER_101711"/>
<comment type="similarity">
    <text evidence="2">Belongs to the small GTPase superfamily. Ran family.</text>
</comment>
<reference evidence="8 9" key="1">
    <citation type="journal article" date="2015" name="Environ. Microbiol.">
        <title>Genome analyses suggest the presence of polyploidy and recent human-driven expansions in eight global populations of the honeybee pathogen Nosema ceranae.</title>
        <authorList>
            <person name="Pelin A."/>
            <person name="Selman M."/>
            <person name="Aris-Brosou S."/>
            <person name="Farinelli L."/>
            <person name="Corradi N."/>
        </authorList>
    </citation>
    <scope>NUCLEOTIDE SEQUENCE [LARGE SCALE GENOMIC DNA]</scope>
    <source>
        <strain evidence="8 9">PA08 1199</strain>
    </source>
</reference>
<dbReference type="GO" id="GO:0005634">
    <property type="term" value="C:nucleus"/>
    <property type="evidence" value="ECO:0007669"/>
    <property type="project" value="UniProtKB-SubCell"/>
</dbReference>
<dbReference type="NCBIfam" id="TIGR00231">
    <property type="entry name" value="small_GTP"/>
    <property type="match status" value="1"/>
</dbReference>
<dbReference type="GeneID" id="36320304"/>
<dbReference type="PANTHER" id="PTHR24071:SF0">
    <property type="entry name" value="GTP-BINDING NUCLEAR PROTEIN RAN"/>
    <property type="match status" value="1"/>
</dbReference>
<dbReference type="InterPro" id="IPR002041">
    <property type="entry name" value="Ran_GTPase"/>
</dbReference>
<dbReference type="InterPro" id="IPR001806">
    <property type="entry name" value="Small_GTPase"/>
</dbReference>
<evidence type="ECO:0000256" key="6">
    <source>
        <dbReference type="ARBA" id="ARBA00023134"/>
    </source>
</evidence>
<sequence>MCGVQVPSKRYKICLIGDGGVGKTTYINRVLDGTFCKEYIATIGVACHPATFWISAHESIVFDVWDTAGQEKHAALKDIYYLEADGAIFFYDVTSRVSANNLSTWMRNFKNVVGNKPMVIVANKIDCTDRKANRKSILQSARDYDYDYCEISAKTTYNFAQPFLLLARRLYNNNSLVFVSNINLQPSELHYDDAKNVNEDYDIARNAEIEE</sequence>
<evidence type="ECO:0000256" key="5">
    <source>
        <dbReference type="ARBA" id="ARBA00022927"/>
    </source>
</evidence>
<dbReference type="GO" id="GO:0005737">
    <property type="term" value="C:cytoplasm"/>
    <property type="evidence" value="ECO:0007669"/>
    <property type="project" value="TreeGrafter"/>
</dbReference>
<name>A0A0F9WDV9_9MICR</name>
<dbReference type="SUPFAM" id="SSF52540">
    <property type="entry name" value="P-loop containing nucleoside triphosphate hydrolases"/>
    <property type="match status" value="1"/>
</dbReference>
<evidence type="ECO:0000313" key="8">
    <source>
        <dbReference type="EMBL" id="KKO74975.1"/>
    </source>
</evidence>
<dbReference type="PROSITE" id="PS51418">
    <property type="entry name" value="RAN"/>
    <property type="match status" value="1"/>
</dbReference>
<dbReference type="OMA" id="NACGVEN"/>
<keyword evidence="3" id="KW-0813">Transport</keyword>
<dbReference type="FunFam" id="3.40.50.300:FF:001447">
    <property type="entry name" value="Ras-related protein Rab-1B"/>
    <property type="match status" value="1"/>
</dbReference>
<keyword evidence="9" id="KW-1185">Reference proteome</keyword>
<keyword evidence="5" id="KW-0653">Protein transport</keyword>
<accession>A0A0F9WDV9</accession>